<gene>
    <name evidence="2" type="ORF">BSF38_00257</name>
</gene>
<evidence type="ECO:0000313" key="3">
    <source>
        <dbReference type="Proteomes" id="UP000186309"/>
    </source>
</evidence>
<feature type="signal peptide" evidence="1">
    <location>
        <begin position="1"/>
        <end position="26"/>
    </location>
</feature>
<protein>
    <submittedName>
        <fullName evidence="2">Uncharacterized protein</fullName>
    </submittedName>
</protein>
<evidence type="ECO:0000313" key="2">
    <source>
        <dbReference type="EMBL" id="APW58850.1"/>
    </source>
</evidence>
<dbReference type="STRING" id="1387353.BSF38_00257"/>
<dbReference type="OrthoDB" id="129271at2"/>
<organism evidence="2 3">
    <name type="scientific">Paludisphaera borealis</name>
    <dbReference type="NCBI Taxonomy" id="1387353"/>
    <lineage>
        <taxon>Bacteria</taxon>
        <taxon>Pseudomonadati</taxon>
        <taxon>Planctomycetota</taxon>
        <taxon>Planctomycetia</taxon>
        <taxon>Isosphaerales</taxon>
        <taxon>Isosphaeraceae</taxon>
        <taxon>Paludisphaera</taxon>
    </lineage>
</organism>
<evidence type="ECO:0000256" key="1">
    <source>
        <dbReference type="SAM" id="SignalP"/>
    </source>
</evidence>
<accession>A0A1U7CIS8</accession>
<dbReference type="Proteomes" id="UP000186309">
    <property type="component" value="Chromosome"/>
</dbReference>
<keyword evidence="1" id="KW-0732">Signal</keyword>
<proteinExistence type="predicted"/>
<dbReference type="EMBL" id="CP019082">
    <property type="protein sequence ID" value="APW58850.1"/>
    <property type="molecule type" value="Genomic_DNA"/>
</dbReference>
<feature type="chain" id="PRO_5012821002" evidence="1">
    <location>
        <begin position="27"/>
        <end position="187"/>
    </location>
</feature>
<dbReference type="KEGG" id="pbor:BSF38_00257"/>
<reference evidence="3" key="1">
    <citation type="submission" date="2016-12" db="EMBL/GenBank/DDBJ databases">
        <title>Comparative genomics of four Isosphaeraceae planctomycetes: a common pool of plasmids and glycoside hydrolase genes.</title>
        <authorList>
            <person name="Ivanova A."/>
        </authorList>
    </citation>
    <scope>NUCLEOTIDE SEQUENCE [LARGE SCALE GENOMIC DNA]</scope>
    <source>
        <strain evidence="3">PX4</strain>
    </source>
</reference>
<sequence>MLRIFYFNALVLVASLAFTVVGPVSADDKGGGGSPVAAREAFAKLKTLKGDWNNKSEMKHQDETHKSDSKVIYKLTGAGSALVETDFPDTGHEMVSVYHLDRDDLRMTHYCAAQNQPRFKLDRDHSTLDKLVFVFDGGSNLDPAKDMYISGMTMVFEKDGRVVCNWDSKFNGKDAGTTVFQLSRAAK</sequence>
<keyword evidence="3" id="KW-1185">Reference proteome</keyword>
<dbReference type="RefSeq" id="WP_076343111.1">
    <property type="nucleotide sequence ID" value="NZ_CP019082.1"/>
</dbReference>
<name>A0A1U7CIS8_9BACT</name>
<dbReference type="AlphaFoldDB" id="A0A1U7CIS8"/>